<feature type="domain" description="Suppressor APC" evidence="2">
    <location>
        <begin position="10"/>
        <end position="86"/>
    </location>
</feature>
<reference evidence="3" key="1">
    <citation type="journal article" date="2023" name="Mol. Biol. Evol.">
        <title>Third-Generation Sequencing Reveals the Adaptive Role of the Epigenome in Three Deep-Sea Polychaetes.</title>
        <authorList>
            <person name="Perez M."/>
            <person name="Aroh O."/>
            <person name="Sun Y."/>
            <person name="Lan Y."/>
            <person name="Juniper S.K."/>
            <person name="Young C.R."/>
            <person name="Angers B."/>
            <person name="Qian P.Y."/>
        </authorList>
    </citation>
    <scope>NUCLEOTIDE SEQUENCE</scope>
    <source>
        <strain evidence="3">P08H-3</strain>
    </source>
</reference>
<dbReference type="Pfam" id="PF25825">
    <property type="entry name" value="SAPC2_N"/>
    <property type="match status" value="1"/>
</dbReference>
<comment type="caution">
    <text evidence="3">The sequence shown here is derived from an EMBL/GenBank/DDBJ whole genome shotgun (WGS) entry which is preliminary data.</text>
</comment>
<name>A0AAD9N2E3_9ANNE</name>
<dbReference type="InterPro" id="IPR057953">
    <property type="entry name" value="SAPC2_N"/>
</dbReference>
<protein>
    <recommendedName>
        <fullName evidence="2">Suppressor APC domain-containing protein</fullName>
    </recommendedName>
</protein>
<evidence type="ECO:0000313" key="3">
    <source>
        <dbReference type="EMBL" id="KAK2154210.1"/>
    </source>
</evidence>
<keyword evidence="4" id="KW-1185">Reference proteome</keyword>
<proteinExistence type="predicted"/>
<dbReference type="Proteomes" id="UP001208570">
    <property type="component" value="Unassembled WGS sequence"/>
</dbReference>
<feature type="region of interest" description="Disordered" evidence="1">
    <location>
        <begin position="228"/>
        <end position="253"/>
    </location>
</feature>
<organism evidence="3 4">
    <name type="scientific">Paralvinella palmiformis</name>
    <dbReference type="NCBI Taxonomy" id="53620"/>
    <lineage>
        <taxon>Eukaryota</taxon>
        <taxon>Metazoa</taxon>
        <taxon>Spiralia</taxon>
        <taxon>Lophotrochozoa</taxon>
        <taxon>Annelida</taxon>
        <taxon>Polychaeta</taxon>
        <taxon>Sedentaria</taxon>
        <taxon>Canalipalpata</taxon>
        <taxon>Terebellida</taxon>
        <taxon>Terebelliformia</taxon>
        <taxon>Alvinellidae</taxon>
        <taxon>Paralvinella</taxon>
    </lineage>
</organism>
<dbReference type="PANTHER" id="PTHR14907">
    <property type="entry name" value="FI14130P"/>
    <property type="match status" value="1"/>
</dbReference>
<dbReference type="AlphaFoldDB" id="A0AAD9N2E3"/>
<dbReference type="InterPro" id="IPR026828">
    <property type="entry name" value="SAPC2_1/2"/>
</dbReference>
<sequence>MSSTDNRNRQLPKQFVKSLKVLFDILDEQSTGYVHLSDIETRWKGFNVDGLPKGIIESWRSVALPDRRLNFERFLNGIHMSLAQQSRIAHGVTPTPTALTNNNNNKYVSGYRPMSNCHPDLIPDSQPAKKQSFVAPTSSSVARPYSRVLPSYGFGRIPNEDRAQLSRDLKWPSGSSPISKQRTFSMPQLPNAYKPNDGDAQVMDENAVNSAGNKENIAVVLKKWQTERMSNVPPSSVDPPRRNEPRSSVSSMSALDYYSDTEVKKCYDNHGVVDDTAIRHH</sequence>
<dbReference type="EMBL" id="JAODUP010000274">
    <property type="protein sequence ID" value="KAK2154210.1"/>
    <property type="molecule type" value="Genomic_DNA"/>
</dbReference>
<evidence type="ECO:0000313" key="4">
    <source>
        <dbReference type="Proteomes" id="UP001208570"/>
    </source>
</evidence>
<accession>A0AAD9N2E3</accession>
<evidence type="ECO:0000259" key="2">
    <source>
        <dbReference type="Pfam" id="PF25825"/>
    </source>
</evidence>
<evidence type="ECO:0000256" key="1">
    <source>
        <dbReference type="SAM" id="MobiDB-lite"/>
    </source>
</evidence>
<dbReference type="PANTHER" id="PTHR14907:SF4">
    <property type="entry name" value="SUPPRESSOR APC DOMAIN-CONTAINING PROTEIN 1"/>
    <property type="match status" value="1"/>
</dbReference>
<gene>
    <name evidence="3" type="ORF">LSH36_274g00043</name>
</gene>